<reference evidence="15" key="1">
    <citation type="submission" date="2025-08" db="UniProtKB">
        <authorList>
            <consortium name="Ensembl"/>
        </authorList>
    </citation>
    <scope>IDENTIFICATION</scope>
</reference>
<evidence type="ECO:0000256" key="5">
    <source>
        <dbReference type="ARBA" id="ARBA00022741"/>
    </source>
</evidence>
<evidence type="ECO:0000256" key="8">
    <source>
        <dbReference type="ARBA" id="ARBA00023054"/>
    </source>
</evidence>
<evidence type="ECO:0000256" key="9">
    <source>
        <dbReference type="ARBA" id="ARBA00023172"/>
    </source>
</evidence>
<reference evidence="15" key="2">
    <citation type="submission" date="2025-09" db="UniProtKB">
        <authorList>
            <consortium name="Ensembl"/>
        </authorList>
    </citation>
    <scope>IDENTIFICATION</scope>
</reference>
<evidence type="ECO:0000256" key="13">
    <source>
        <dbReference type="SAM" id="Coils"/>
    </source>
</evidence>
<evidence type="ECO:0000256" key="3">
    <source>
        <dbReference type="ARBA" id="ARBA00006793"/>
    </source>
</evidence>
<dbReference type="GO" id="GO:0035861">
    <property type="term" value="C:site of double-strand break"/>
    <property type="evidence" value="ECO:0007669"/>
    <property type="project" value="TreeGrafter"/>
</dbReference>
<evidence type="ECO:0000256" key="10">
    <source>
        <dbReference type="ARBA" id="ARBA00023204"/>
    </source>
</evidence>
<evidence type="ECO:0000256" key="12">
    <source>
        <dbReference type="ARBA" id="ARBA00069480"/>
    </source>
</evidence>
<keyword evidence="10" id="KW-0234">DNA repair</keyword>
<dbReference type="Proteomes" id="UP000261340">
    <property type="component" value="Unplaced"/>
</dbReference>
<keyword evidence="4" id="KW-0158">Chromosome</keyword>
<dbReference type="Pfam" id="PF02463">
    <property type="entry name" value="SMC_N"/>
    <property type="match status" value="1"/>
</dbReference>
<dbReference type="InterPro" id="IPR027417">
    <property type="entry name" value="P-loop_NTPase"/>
</dbReference>
<dbReference type="GeneTree" id="ENSGT00550000074816"/>
<accession>A0A3Q0RN26</accession>
<evidence type="ECO:0000256" key="2">
    <source>
        <dbReference type="ARBA" id="ARBA00004286"/>
    </source>
</evidence>
<evidence type="ECO:0000256" key="7">
    <source>
        <dbReference type="ARBA" id="ARBA00022840"/>
    </source>
</evidence>
<keyword evidence="5" id="KW-0547">Nucleotide-binding</keyword>
<dbReference type="InterPro" id="IPR003395">
    <property type="entry name" value="RecF/RecN/SMC_N"/>
</dbReference>
<keyword evidence="11" id="KW-0539">Nucleus</keyword>
<name>A0A3Q0RN26_AMPCI</name>
<feature type="domain" description="RecF/RecN/SMC N-terminal" evidence="14">
    <location>
        <begin position="36"/>
        <end position="909"/>
    </location>
</feature>
<dbReference type="FunFam" id="3.40.50.300:FF:000959">
    <property type="entry name" value="structural maintenance of chromosomes protein 6"/>
    <property type="match status" value="1"/>
</dbReference>
<dbReference type="GO" id="GO:0005634">
    <property type="term" value="C:nucleus"/>
    <property type="evidence" value="ECO:0007669"/>
    <property type="project" value="UniProtKB-SubCell"/>
</dbReference>
<evidence type="ECO:0000256" key="1">
    <source>
        <dbReference type="ARBA" id="ARBA00004123"/>
    </source>
</evidence>
<dbReference type="GO" id="GO:0000724">
    <property type="term" value="P:double-strand break repair via homologous recombination"/>
    <property type="evidence" value="ECO:0007669"/>
    <property type="project" value="TreeGrafter"/>
</dbReference>
<keyword evidence="7" id="KW-0067">ATP-binding</keyword>
<protein>
    <recommendedName>
        <fullName evidence="12">Structural maintenance of chromosomes protein 6</fullName>
    </recommendedName>
</protein>
<feature type="coiled-coil region" evidence="13">
    <location>
        <begin position="578"/>
        <end position="605"/>
    </location>
</feature>
<dbReference type="PANTHER" id="PTHR19306:SF8">
    <property type="entry name" value="STRUCTURAL MAINTENANCE OF CHROMOSOMES PROTEIN 6 ISOFORM X4"/>
    <property type="match status" value="1"/>
</dbReference>
<evidence type="ECO:0000259" key="14">
    <source>
        <dbReference type="Pfam" id="PF02463"/>
    </source>
</evidence>
<dbReference type="Ensembl" id="ENSACIT00000012055.1">
    <property type="protein sequence ID" value="ENSACIP00000011722.1"/>
    <property type="gene ID" value="ENSACIG00000009073.1"/>
</dbReference>
<dbReference type="GO" id="GO:0030915">
    <property type="term" value="C:Smc5-Smc6 complex"/>
    <property type="evidence" value="ECO:0007669"/>
    <property type="project" value="TreeGrafter"/>
</dbReference>
<dbReference type="AlphaFoldDB" id="A0A3Q0RN26"/>
<evidence type="ECO:0000313" key="15">
    <source>
        <dbReference type="Ensembl" id="ENSACIP00000011722.1"/>
    </source>
</evidence>
<keyword evidence="9" id="KW-0233">DNA recombination</keyword>
<dbReference type="GO" id="GO:0005524">
    <property type="term" value="F:ATP binding"/>
    <property type="evidence" value="ECO:0007669"/>
    <property type="project" value="UniProtKB-KW"/>
</dbReference>
<dbReference type="PANTHER" id="PTHR19306">
    <property type="entry name" value="STRUCTURAL MAINTENANCE OF CHROMOSOMES 5,6 SMC5, SMC6"/>
    <property type="match status" value="1"/>
</dbReference>
<keyword evidence="16" id="KW-1185">Reference proteome</keyword>
<evidence type="ECO:0000256" key="4">
    <source>
        <dbReference type="ARBA" id="ARBA00022454"/>
    </source>
</evidence>
<evidence type="ECO:0000313" key="16">
    <source>
        <dbReference type="Proteomes" id="UP000261340"/>
    </source>
</evidence>
<feature type="coiled-coil region" evidence="13">
    <location>
        <begin position="322"/>
        <end position="356"/>
    </location>
</feature>
<dbReference type="Gene3D" id="3.40.50.300">
    <property type="entry name" value="P-loop containing nucleotide triphosphate hydrolases"/>
    <property type="match status" value="2"/>
</dbReference>
<organism evidence="15 16">
    <name type="scientific">Amphilophus citrinellus</name>
    <name type="common">Midas cichlid</name>
    <name type="synonym">Cichlasoma citrinellum</name>
    <dbReference type="NCBI Taxonomy" id="61819"/>
    <lineage>
        <taxon>Eukaryota</taxon>
        <taxon>Metazoa</taxon>
        <taxon>Chordata</taxon>
        <taxon>Craniata</taxon>
        <taxon>Vertebrata</taxon>
        <taxon>Euteleostomi</taxon>
        <taxon>Actinopterygii</taxon>
        <taxon>Neopterygii</taxon>
        <taxon>Teleostei</taxon>
        <taxon>Neoteleostei</taxon>
        <taxon>Acanthomorphata</taxon>
        <taxon>Ovalentaria</taxon>
        <taxon>Cichlomorphae</taxon>
        <taxon>Cichliformes</taxon>
        <taxon>Cichlidae</taxon>
        <taxon>New World cichlids</taxon>
        <taxon>Cichlasomatinae</taxon>
        <taxon>Heroini</taxon>
        <taxon>Amphilophus</taxon>
    </lineage>
</organism>
<dbReference type="GO" id="GO:0003697">
    <property type="term" value="F:single-stranded DNA binding"/>
    <property type="evidence" value="ECO:0007669"/>
    <property type="project" value="TreeGrafter"/>
</dbReference>
<comment type="similarity">
    <text evidence="3">Belongs to the SMC family. SMC6 subfamily.</text>
</comment>
<proteinExistence type="inferred from homology"/>
<dbReference type="SUPFAM" id="SSF52540">
    <property type="entry name" value="P-loop containing nucleoside triphosphate hydrolases"/>
    <property type="match status" value="2"/>
</dbReference>
<comment type="subcellular location">
    <subcellularLocation>
        <location evidence="2">Chromosome</location>
    </subcellularLocation>
    <subcellularLocation>
        <location evidence="1">Nucleus</location>
    </subcellularLocation>
</comment>
<evidence type="ECO:0000256" key="6">
    <source>
        <dbReference type="ARBA" id="ARBA00022763"/>
    </source>
</evidence>
<feature type="coiled-coil region" evidence="13">
    <location>
        <begin position="643"/>
        <end position="705"/>
    </location>
</feature>
<sequence>THNCHGCSSLSTGVPSTHDNNIFEGFTRDRGDIGLIESITLKNFMCHHSLGPFQFGPNVNFIVGHNGSGKSAILTALIVGLGGKATVTNRAMSLKDFVKTNENTADITVKLRNRGPDAYKKDVYGDSISIEHRISSDGCRTCRLKSKSGQLISNKKEELTAILDHFNIQLDNPVSILSQEMSKQFLHSKNETDKYKFFMKATLLEQMKRDYIHIKHTKTVTRQQVERQEEVWYSSRKPLTISSTGNIVSFTQTKIIQLEKKLQFSKSKTDSLREEQVSLSEDNLKLKEQVKSISKAHKDQEVLKPSVLICMLLVFFEGDSEYAKRQKSLSKLKEQLVELENRCTQLNQEIKNKHQALLKGKEERDKLRLEERNVQASYESKLKRKNQLLASRSNKLKRFGDQVPDMMSSISEAYATGRFLKRPVGPIGACISLKDPSLAVAVECCLRSFMKAFCCDNYKDEAVLEELMARFYPKGNRPQIIVSPFSDKPYNIHGRKAHHPEYPSVLDIITATSPVIINCLIDMRGIESVLIIRVNKARRVMQQGRPPKNCREAFTAEGDQVYPNRYYTSDFSMAKYLGADIETEISMLESDLENYQAQLSRFQLQFNIRLYLVVLFSLQASVNQVKASITDLETASEDQIDDISSLEEVAQENQQKIEAEKQSVQEAKVELNNHRKMAEDSDAKYSSVRDRIDQLAEEMEPLKEKVNRQLMISPERQHVTGNTKSIDTEITRLKRKIKVYESSHGQQEQVVREYAEALALYREKTNQVRDLRRFIDRLDNIMSDRQNRYKIMRRSLSVRCKLYFNNFLIKMNCCGSMIFDHNNETLSIMVKPPGRDEDGVSDLRSLSGGERSFSTVCFMLSLWEITESPFRCLDEFDVYMDMHNRRICLDLLLELSERQHLRQFIFITPLNTSNLPKSDLIKIHQLRDPERQRGQTEDDA</sequence>
<dbReference type="GO" id="GO:0003684">
    <property type="term" value="F:damaged DNA binding"/>
    <property type="evidence" value="ECO:0007669"/>
    <property type="project" value="TreeGrafter"/>
</dbReference>
<keyword evidence="6" id="KW-0227">DNA damage</keyword>
<keyword evidence="8 13" id="KW-0175">Coiled coil</keyword>
<evidence type="ECO:0000256" key="11">
    <source>
        <dbReference type="ARBA" id="ARBA00023242"/>
    </source>
</evidence>